<comment type="caution">
    <text evidence="2">The sequence shown here is derived from an EMBL/GenBank/DDBJ whole genome shotgun (WGS) entry which is preliminary data.</text>
</comment>
<evidence type="ECO:0000259" key="1">
    <source>
        <dbReference type="Pfam" id="PF12146"/>
    </source>
</evidence>
<keyword evidence="2" id="KW-0378">Hydrolase</keyword>
<dbReference type="PANTHER" id="PTHR43265:SF1">
    <property type="entry name" value="ESTERASE ESTD"/>
    <property type="match status" value="1"/>
</dbReference>
<dbReference type="PANTHER" id="PTHR43265">
    <property type="entry name" value="ESTERASE ESTD"/>
    <property type="match status" value="1"/>
</dbReference>
<dbReference type="RefSeq" id="WP_137641749.1">
    <property type="nucleotide sequence ID" value="NZ_BJEA01000003.1"/>
</dbReference>
<gene>
    <name evidence="2" type="ORF">ACFFLI_12265</name>
</gene>
<protein>
    <submittedName>
        <fullName evidence="2">Alpha/beta hydrolase</fullName>
    </submittedName>
</protein>
<feature type="domain" description="Serine aminopeptidase S33" evidence="1">
    <location>
        <begin position="28"/>
        <end position="140"/>
    </location>
</feature>
<dbReference type="Gene3D" id="3.40.50.1820">
    <property type="entry name" value="alpha/beta hydrolase"/>
    <property type="match status" value="1"/>
</dbReference>
<evidence type="ECO:0000313" key="3">
    <source>
        <dbReference type="Proteomes" id="UP001589691"/>
    </source>
</evidence>
<name>A0ABV5WWY0_9LACO</name>
<dbReference type="Pfam" id="PF12146">
    <property type="entry name" value="Hydrolase_4"/>
    <property type="match status" value="1"/>
</dbReference>
<dbReference type="InterPro" id="IPR022742">
    <property type="entry name" value="Hydrolase_4"/>
</dbReference>
<accession>A0ABV5WWY0</accession>
<keyword evidence="3" id="KW-1185">Reference proteome</keyword>
<evidence type="ECO:0000313" key="2">
    <source>
        <dbReference type="EMBL" id="MFB9770640.1"/>
    </source>
</evidence>
<dbReference type="SUPFAM" id="SSF53474">
    <property type="entry name" value="alpha/beta-Hydrolases"/>
    <property type="match status" value="1"/>
</dbReference>
<dbReference type="InterPro" id="IPR053145">
    <property type="entry name" value="AB_hydrolase_Est10"/>
</dbReference>
<organism evidence="2 3">
    <name type="scientific">Lactiplantibacillus modestisalitolerans</name>
    <dbReference type="NCBI Taxonomy" id="1457219"/>
    <lineage>
        <taxon>Bacteria</taxon>
        <taxon>Bacillati</taxon>
        <taxon>Bacillota</taxon>
        <taxon>Bacilli</taxon>
        <taxon>Lactobacillales</taxon>
        <taxon>Lactobacillaceae</taxon>
        <taxon>Lactiplantibacillus</taxon>
    </lineage>
</organism>
<sequence length="252" mass="27464">MKITIQRDGLTLRGILTTPQAPTFNLAILMHGFTSDCGRQPDQLLYQLAQRLAEAGLATLRVDFNGHGESDGAFKDMTVLNEISDGHAILAYAQRLPGVRHIYLVGHSQGGVVASMLVGYYPDVVSQVTLLAPAATLKDDALKGDTQGYSYDPHHIPEQLPIKKGLTLGGFYLRTAQTLPIYEIAQRYQGPVLLVHGLADQVVDPIASKRYEQVYRSAQLQLLPHADHGFTSATVRETVLRLVTGALADPLI</sequence>
<dbReference type="GO" id="GO:0016787">
    <property type="term" value="F:hydrolase activity"/>
    <property type="evidence" value="ECO:0007669"/>
    <property type="project" value="UniProtKB-KW"/>
</dbReference>
<dbReference type="Proteomes" id="UP001589691">
    <property type="component" value="Unassembled WGS sequence"/>
</dbReference>
<proteinExistence type="predicted"/>
<dbReference type="EMBL" id="JBHLZY010000026">
    <property type="protein sequence ID" value="MFB9770640.1"/>
    <property type="molecule type" value="Genomic_DNA"/>
</dbReference>
<reference evidence="2 3" key="1">
    <citation type="submission" date="2024-09" db="EMBL/GenBank/DDBJ databases">
        <authorList>
            <person name="Sun Q."/>
            <person name="Mori K."/>
        </authorList>
    </citation>
    <scope>NUCLEOTIDE SEQUENCE [LARGE SCALE GENOMIC DNA]</scope>
    <source>
        <strain evidence="2 3">TBRC 4576</strain>
    </source>
</reference>
<dbReference type="InterPro" id="IPR029058">
    <property type="entry name" value="AB_hydrolase_fold"/>
</dbReference>